<sequence length="246" mass="27824">METYTFFGKILPERAILTFNTPMLEFEHPSTGRRGRAEVSVINNQLAVQIHTEAEWDIATLRNIVLNLVGIDVAAIGYLKGHAYDIEITRVLQPSRGIDYVYGIDVRCISEPRKAVEVEPNLKRIRALVGKEHGMFVSRSLTDLTSAMRHADDTAFYCYRAIEALRNHCSALHDVDIDDRAGQWEKFREVSGVSEERIRSISDAAKQVRHGGLASFDSDGRADILTRTWDIVDHYLKAVSDQENHV</sequence>
<dbReference type="Proteomes" id="UP000324252">
    <property type="component" value="Unassembled WGS sequence"/>
</dbReference>
<feature type="domain" description="DUF8168" evidence="2">
    <location>
        <begin position="4"/>
        <end position="102"/>
    </location>
</feature>
<dbReference type="EMBL" id="FQZZ01000001">
    <property type="protein sequence ID" value="SHJ48915.1"/>
    <property type="molecule type" value="Genomic_DNA"/>
</dbReference>
<dbReference type="InterPro" id="IPR059012">
    <property type="entry name" value="DUF8168_C"/>
</dbReference>
<evidence type="ECO:0000259" key="2">
    <source>
        <dbReference type="Pfam" id="PF26505"/>
    </source>
</evidence>
<organism evidence="3 4">
    <name type="scientific">Lutimaribacter pacificus</name>
    <dbReference type="NCBI Taxonomy" id="391948"/>
    <lineage>
        <taxon>Bacteria</taxon>
        <taxon>Pseudomonadati</taxon>
        <taxon>Pseudomonadota</taxon>
        <taxon>Alphaproteobacteria</taxon>
        <taxon>Rhodobacterales</taxon>
        <taxon>Roseobacteraceae</taxon>
        <taxon>Lutimaribacter</taxon>
    </lineage>
</organism>
<accession>A0A1H0C4D7</accession>
<dbReference type="Pfam" id="PF26504">
    <property type="entry name" value="DUF8168_C"/>
    <property type="match status" value="1"/>
</dbReference>
<evidence type="ECO:0000259" key="1">
    <source>
        <dbReference type="Pfam" id="PF26504"/>
    </source>
</evidence>
<keyword evidence="4" id="KW-1185">Reference proteome</keyword>
<dbReference type="RefSeq" id="WP_149786688.1">
    <property type="nucleotide sequence ID" value="NZ_FNIO01000001.1"/>
</dbReference>
<gene>
    <name evidence="3" type="ORF">SAMN05444142_101415</name>
</gene>
<dbReference type="InterPro" id="IPR059013">
    <property type="entry name" value="DUF8168_N"/>
</dbReference>
<evidence type="ECO:0000313" key="3">
    <source>
        <dbReference type="EMBL" id="SHJ48915.1"/>
    </source>
</evidence>
<dbReference type="Pfam" id="PF26505">
    <property type="entry name" value="DUF8168_N"/>
    <property type="match status" value="1"/>
</dbReference>
<dbReference type="OrthoDB" id="4775541at2"/>
<name>A0A1H0C4D7_9RHOB</name>
<protein>
    <submittedName>
        <fullName evidence="3">Uncharacterized protein</fullName>
    </submittedName>
</protein>
<dbReference type="AlphaFoldDB" id="A0A1H0C4D7"/>
<feature type="domain" description="DUF8168" evidence="1">
    <location>
        <begin position="123"/>
        <end position="238"/>
    </location>
</feature>
<proteinExistence type="predicted"/>
<evidence type="ECO:0000313" key="4">
    <source>
        <dbReference type="Proteomes" id="UP000324252"/>
    </source>
</evidence>
<reference evidence="3 4" key="1">
    <citation type="submission" date="2016-11" db="EMBL/GenBank/DDBJ databases">
        <authorList>
            <person name="Varghese N."/>
            <person name="Submissions S."/>
        </authorList>
    </citation>
    <scope>NUCLEOTIDE SEQUENCE [LARGE SCALE GENOMIC DNA]</scope>
    <source>
        <strain evidence="3 4">DSM 29620</strain>
    </source>
</reference>